<protein>
    <submittedName>
        <fullName evidence="2">Uncharacterized protein</fullName>
    </submittedName>
</protein>
<keyword evidence="1" id="KW-0472">Membrane</keyword>
<evidence type="ECO:0000313" key="3">
    <source>
        <dbReference type="Proteomes" id="UP000037043"/>
    </source>
</evidence>
<evidence type="ECO:0000313" key="2">
    <source>
        <dbReference type="EMBL" id="KOA19788.1"/>
    </source>
</evidence>
<keyword evidence="1" id="KW-0812">Transmembrane</keyword>
<proteinExistence type="predicted"/>
<gene>
    <name evidence="2" type="ORF">CLHOM_18770</name>
</gene>
<keyword evidence="1" id="KW-1133">Transmembrane helix</keyword>
<evidence type="ECO:0000256" key="1">
    <source>
        <dbReference type="SAM" id="Phobius"/>
    </source>
</evidence>
<keyword evidence="3" id="KW-1185">Reference proteome</keyword>
<dbReference type="EMBL" id="LHUR01000022">
    <property type="protein sequence ID" value="KOA19788.1"/>
    <property type="molecule type" value="Genomic_DNA"/>
</dbReference>
<comment type="caution">
    <text evidence="2">The sequence shown here is derived from an EMBL/GenBank/DDBJ whole genome shotgun (WGS) entry which is preliminary data.</text>
</comment>
<dbReference type="Proteomes" id="UP000037043">
    <property type="component" value="Unassembled WGS sequence"/>
</dbReference>
<organism evidence="2 3">
    <name type="scientific">Clostridium homopropionicum DSM 5847</name>
    <dbReference type="NCBI Taxonomy" id="1121318"/>
    <lineage>
        <taxon>Bacteria</taxon>
        <taxon>Bacillati</taxon>
        <taxon>Bacillota</taxon>
        <taxon>Clostridia</taxon>
        <taxon>Eubacteriales</taxon>
        <taxon>Clostridiaceae</taxon>
        <taxon>Clostridium</taxon>
    </lineage>
</organism>
<dbReference type="AlphaFoldDB" id="A0A0L6ZAI5"/>
<feature type="transmembrane region" description="Helical" evidence="1">
    <location>
        <begin position="6"/>
        <end position="26"/>
    </location>
</feature>
<name>A0A0L6ZAI5_9CLOT</name>
<reference evidence="3" key="1">
    <citation type="submission" date="2015-08" db="EMBL/GenBank/DDBJ databases">
        <title>Genome sequence of the strict anaerobe Clostridium homopropionicum LuHBu1 (DSM 5847T).</title>
        <authorList>
            <person name="Poehlein A."/>
            <person name="Beck M."/>
            <person name="Schiel-Bengelsdorf B."/>
            <person name="Bengelsdorf F.R."/>
            <person name="Daniel R."/>
            <person name="Duerre P."/>
        </authorList>
    </citation>
    <scope>NUCLEOTIDE SEQUENCE [LARGE SCALE GENOMIC DNA]</scope>
    <source>
        <strain evidence="3">DSM 5847</strain>
    </source>
</reference>
<sequence>MNKRNIIIISIVFISLITLFIVKTFIQNENKPISFTDLKTQYNYIKTSSKPSIIIFSFDADCCENTKKFFNDYNSMARKLMKNYEGKFISLFNNELKYRF</sequence>
<accession>A0A0L6ZAI5</accession>